<evidence type="ECO:0000256" key="3">
    <source>
        <dbReference type="SAM" id="MobiDB-lite"/>
    </source>
</evidence>
<feature type="compositionally biased region" description="Low complexity" evidence="3">
    <location>
        <begin position="78"/>
        <end position="91"/>
    </location>
</feature>
<proteinExistence type="evidence at protein level"/>
<dbReference type="Gramene" id="Zm00001eb102230_T002">
    <property type="protein sequence ID" value="Zm00001eb102230_P002"/>
    <property type="gene ID" value="Zm00001eb102230"/>
</dbReference>
<reference evidence="4" key="3">
    <citation type="submission" date="2021-05" db="UniProtKB">
        <authorList>
            <consortium name="EnsemblPlants"/>
        </authorList>
    </citation>
    <scope>IDENTIFICATION</scope>
    <source>
        <strain evidence="4">cv. B73</strain>
    </source>
</reference>
<name>A0A804MPJ9_MAIZE</name>
<dbReference type="FunCoup" id="A0A804MPJ9">
    <property type="interactions" value="2015"/>
</dbReference>
<reference evidence="4" key="2">
    <citation type="submission" date="2019-07" db="EMBL/GenBank/DDBJ databases">
        <authorList>
            <person name="Seetharam A."/>
            <person name="Woodhouse M."/>
            <person name="Cannon E."/>
        </authorList>
    </citation>
    <scope>NUCLEOTIDE SEQUENCE [LARGE SCALE GENOMIC DNA]</scope>
    <source>
        <strain evidence="4">cv. B73</strain>
    </source>
</reference>
<dbReference type="OrthoDB" id="274641at2759"/>
<evidence type="ECO:0000313" key="4">
    <source>
        <dbReference type="EnsemblPlants" id="Zm00001eb102230_P002"/>
    </source>
</evidence>
<dbReference type="PANTHER" id="PTHR12910:SF1">
    <property type="entry name" value="NADH DEHYDROGENASE [UBIQUINONE] 1 ALPHA SUBCOMPLEX SUBUNIT 12"/>
    <property type="match status" value="1"/>
</dbReference>
<organism evidence="4 5">
    <name type="scientific">Zea mays</name>
    <name type="common">Maize</name>
    <dbReference type="NCBI Taxonomy" id="4577"/>
    <lineage>
        <taxon>Eukaryota</taxon>
        <taxon>Viridiplantae</taxon>
        <taxon>Streptophyta</taxon>
        <taxon>Embryophyta</taxon>
        <taxon>Tracheophyta</taxon>
        <taxon>Spermatophyta</taxon>
        <taxon>Magnoliopsida</taxon>
        <taxon>Liliopsida</taxon>
        <taxon>Poales</taxon>
        <taxon>Poaceae</taxon>
        <taxon>PACMAD clade</taxon>
        <taxon>Panicoideae</taxon>
        <taxon>Andropogonodae</taxon>
        <taxon>Andropogoneae</taxon>
        <taxon>Tripsacinae</taxon>
        <taxon>Zea</taxon>
    </lineage>
</organism>
<dbReference type="AlphaFoldDB" id="A0A804MPJ9"/>
<keyword evidence="6" id="KW-1267">Proteomics identification</keyword>
<evidence type="ECO:0007829" key="6">
    <source>
        <dbReference type="PeptideAtlas" id="A0A804MPJ9"/>
    </source>
</evidence>
<evidence type="ECO:0000256" key="1">
    <source>
        <dbReference type="ARBA" id="ARBA00007355"/>
    </source>
</evidence>
<keyword evidence="2" id="KW-0999">Mitochondrion inner membrane</keyword>
<keyword evidence="2" id="KW-0249">Electron transport</keyword>
<feature type="compositionally biased region" description="Polar residues" evidence="3">
    <location>
        <begin position="178"/>
        <end position="194"/>
    </location>
</feature>
<sequence length="238" mass="26705">MALCAVCGPDTHTDSLAAGRRLRRRKWRPVPARRRRQIGDRATISSEAGAGKIRKLRCRSGCCRGCSACSNRGRRWASTRPATATSPALRRSTAQGTVKERRWVEFKGADQDSTTVPVEWICWLNGQRKKAPTPEELAELEARRERVKQNIQLLKKKEEEERKTGIQPVKKIGKAESPNLQSFVKQQFSGTPPDQQKGPEDRPKDTTHTEDATTDNERYTEPTGTGATFKPGTWQPPT</sequence>
<keyword evidence="2" id="KW-0472">Membrane</keyword>
<keyword evidence="2" id="KW-0679">Respiratory chain</keyword>
<dbReference type="PANTHER" id="PTHR12910">
    <property type="entry name" value="NADH-UBIQUINONE OXIDOREDUCTASE SUBUNIT B17.2"/>
    <property type="match status" value="1"/>
</dbReference>
<accession>A0A804MPJ9</accession>
<dbReference type="RefSeq" id="XP_035820703.1">
    <property type="nucleotide sequence ID" value="XM_035964810.1"/>
</dbReference>
<feature type="compositionally biased region" description="Basic and acidic residues" evidence="3">
    <location>
        <begin position="197"/>
        <end position="220"/>
    </location>
</feature>
<reference evidence="5" key="1">
    <citation type="submission" date="2015-12" db="EMBL/GenBank/DDBJ databases">
        <title>Update maize B73 reference genome by single molecule sequencing technologies.</title>
        <authorList>
            <consortium name="Maize Genome Sequencing Project"/>
            <person name="Ware D."/>
        </authorList>
    </citation>
    <scope>NUCLEOTIDE SEQUENCE [LARGE SCALE GENOMIC DNA]</scope>
    <source>
        <strain evidence="5">cv. B73</strain>
    </source>
</reference>
<gene>
    <name evidence="4" type="primary">LOC100283396</name>
</gene>
<dbReference type="GO" id="GO:0045271">
    <property type="term" value="C:respiratory chain complex I"/>
    <property type="evidence" value="ECO:0007669"/>
    <property type="project" value="InterPro"/>
</dbReference>
<dbReference type="EnsemblPlants" id="Zm00001eb102230_T002">
    <property type="protein sequence ID" value="Zm00001eb102230_P002"/>
    <property type="gene ID" value="Zm00001eb102230"/>
</dbReference>
<keyword evidence="5" id="KW-1185">Reference proteome</keyword>
<protein>
    <recommendedName>
        <fullName evidence="2">NADH dehydrogenase [ubiquinone] 1 alpha subcomplex subunit 12</fullName>
    </recommendedName>
</protein>
<evidence type="ECO:0000313" key="5">
    <source>
        <dbReference type="Proteomes" id="UP000007305"/>
    </source>
</evidence>
<keyword evidence="2" id="KW-0813">Transport</keyword>
<feature type="region of interest" description="Disordered" evidence="3">
    <location>
        <begin position="156"/>
        <end position="238"/>
    </location>
</feature>
<dbReference type="InParanoid" id="A0A804MPJ9"/>
<dbReference type="GeneID" id="100283396"/>
<dbReference type="Proteomes" id="UP000007305">
    <property type="component" value="Chromosome 2"/>
</dbReference>
<evidence type="ECO:0000256" key="2">
    <source>
        <dbReference type="RuleBase" id="RU363103"/>
    </source>
</evidence>
<comment type="function">
    <text evidence="2">Accessory subunit of the mitochondrial membrane respiratory chain NADH dehydrogenase (Complex I), that is believed not to be involved in catalysis. Complex I functions in the transfer of electrons from NADH to the respiratory chain. The immediate electron acceptor for the enzyme is believed to be ubiquinone.</text>
</comment>
<feature type="region of interest" description="Disordered" evidence="3">
    <location>
        <begin position="76"/>
        <end position="96"/>
    </location>
</feature>
<comment type="subcellular location">
    <subcellularLocation>
        <location evidence="2">Mitochondrion inner membrane</location>
        <topology evidence="2">Peripheral membrane protein</topology>
        <orientation evidence="2">Matrix side</orientation>
    </subcellularLocation>
</comment>
<keyword evidence="2" id="KW-0496">Mitochondrion</keyword>
<comment type="similarity">
    <text evidence="1 2">Belongs to the complex I NDUFA12 subunit family.</text>
</comment>
<dbReference type="InterPro" id="IPR007763">
    <property type="entry name" value="NDUFA12"/>
</dbReference>
<dbReference type="Pfam" id="PF05071">
    <property type="entry name" value="NDUFA12"/>
    <property type="match status" value="1"/>
</dbReference>
<dbReference type="GO" id="GO:0005743">
    <property type="term" value="C:mitochondrial inner membrane"/>
    <property type="evidence" value="ECO:0007669"/>
    <property type="project" value="UniProtKB-SubCell"/>
</dbReference>